<dbReference type="STRING" id="660122.C7YMZ4"/>
<protein>
    <recommendedName>
        <fullName evidence="4">BTB domain-containing protein</fullName>
    </recommendedName>
</protein>
<dbReference type="eggNOG" id="ENOG502RKWM">
    <property type="taxonomic scope" value="Eukaryota"/>
</dbReference>
<dbReference type="PANTHER" id="PTHR37538:SF4">
    <property type="entry name" value="PITSLRE SERINE_THREONINE-PROTEIN KINASE CDC2L1"/>
    <property type="match status" value="1"/>
</dbReference>
<evidence type="ECO:0000313" key="3">
    <source>
        <dbReference type="Proteomes" id="UP000005206"/>
    </source>
</evidence>
<feature type="region of interest" description="Disordered" evidence="1">
    <location>
        <begin position="206"/>
        <end position="251"/>
    </location>
</feature>
<dbReference type="InParanoid" id="C7YMZ4"/>
<name>C7YMZ4_FUSV7</name>
<organism evidence="2 3">
    <name type="scientific">Fusarium vanettenii (strain ATCC MYA-4622 / CBS 123669 / FGSC 9596 / NRRL 45880 / 77-13-4)</name>
    <name type="common">Fusarium solani subsp. pisi</name>
    <dbReference type="NCBI Taxonomy" id="660122"/>
    <lineage>
        <taxon>Eukaryota</taxon>
        <taxon>Fungi</taxon>
        <taxon>Dikarya</taxon>
        <taxon>Ascomycota</taxon>
        <taxon>Pezizomycotina</taxon>
        <taxon>Sordariomycetes</taxon>
        <taxon>Hypocreomycetidae</taxon>
        <taxon>Hypocreales</taxon>
        <taxon>Nectriaceae</taxon>
        <taxon>Fusarium</taxon>
        <taxon>Fusarium solani species complex</taxon>
        <taxon>Fusarium vanettenii</taxon>
    </lineage>
</organism>
<dbReference type="AlphaFoldDB" id="C7YMZ4"/>
<proteinExistence type="predicted"/>
<feature type="compositionally biased region" description="Polar residues" evidence="1">
    <location>
        <begin position="210"/>
        <end position="237"/>
    </location>
</feature>
<evidence type="ECO:0008006" key="4">
    <source>
        <dbReference type="Google" id="ProtNLM"/>
    </source>
</evidence>
<keyword evidence="3" id="KW-1185">Reference proteome</keyword>
<dbReference type="EMBL" id="GG698897">
    <property type="protein sequence ID" value="EEU47534.1"/>
    <property type="molecule type" value="Genomic_DNA"/>
</dbReference>
<dbReference type="HOGENOM" id="CLU_340420_0_0_1"/>
<dbReference type="VEuPathDB" id="FungiDB:NECHADRAFT_78050"/>
<dbReference type="KEGG" id="nhe:NECHADRAFT_78050"/>
<evidence type="ECO:0000256" key="1">
    <source>
        <dbReference type="SAM" id="MobiDB-lite"/>
    </source>
</evidence>
<feature type="compositionally biased region" description="Basic and acidic residues" evidence="1">
    <location>
        <begin position="554"/>
        <end position="565"/>
    </location>
</feature>
<feature type="region of interest" description="Disordered" evidence="1">
    <location>
        <begin position="552"/>
        <end position="598"/>
    </location>
</feature>
<dbReference type="RefSeq" id="XP_003053247.1">
    <property type="nucleotide sequence ID" value="XM_003053201.1"/>
</dbReference>
<evidence type="ECO:0000313" key="2">
    <source>
        <dbReference type="EMBL" id="EEU47534.1"/>
    </source>
</evidence>
<sequence length="834" mass="94154">MAPPGQDPSSLAIETRPTQSPYLGTLWGLVFGNQNYVWIHVGKVNKHPEFAAKFESGHLFVNNIPSAAAHIVVSYIYTGRYSGLKAPGNEPNDQMKHDFKMPVHVCDIAHQVSLTELEDMANQELMALTPNIPFGIVIDLLDSSEFHRTTVRGWLRDYMGQKLLQAGRNSTEEFARSISESMQKNQPVTAILCQAIAQMGLENKRLRRPSCTSSSIKASDSESQSQQAGYKRTSLSNPRPLPFFTPHHSSTGTERTPSFFAHAFGMNFWRVPWFTYSPRYPLPSNSTMSNTVATVPTVDQGTLSPYLGTVSALIFNGNHVFVHGRLIRKHPNFAARFEHCQLHMKPVPQGAAHILVHYLYTERYEGLKAMGNGELDKTKYHFRMAVHVYDLAREYDLYHLEDLATDELVVLTPMLQLGTLIAVLDQEEFTHTKIAGWLRDYISHEVMTASKASTPSIIRGMQDDMKNNRPITGIVCEAMARMGMENQRLRRALKEKKCRWSFVGRSLEARVWDPGCNIPGGAQDVSRKVLNKVAIMLRYFVFAVACFRVGTRSSPDKDKPQKHPAPENSPHPGPPTRRKMKTELGSDEGPGEASQMPVQQDTDIQFESLYVEYTYIIEFEDGLGVRVPIGVIERYPTFASHFVGHYLDISELDEAAARVLVHYLYTGEYQVPEPEAESPDEKRYKVFALNLAVHFAGVAYDLEHLAVLASIELTKLGEDLTFIEILDIMEQEDYEIGEDEVWFARYMADRAQRWETVTEAQVQSFRARIGEKRTLVNILIESVLNLKLEVQRQKALLEDGWSLSWVPVANAGLGLDDTGLPIASSITYRRLRLD</sequence>
<dbReference type="OrthoDB" id="3594103at2759"/>
<accession>C7YMZ4</accession>
<gene>
    <name evidence="2" type="ORF">NECHADRAFT_78050</name>
</gene>
<reference evidence="2 3" key="1">
    <citation type="journal article" date="2009" name="PLoS Genet.">
        <title>The genome of Nectria haematococca: contribution of supernumerary chromosomes to gene expansion.</title>
        <authorList>
            <person name="Coleman J.J."/>
            <person name="Rounsley S.D."/>
            <person name="Rodriguez-Carres M."/>
            <person name="Kuo A."/>
            <person name="Wasmann C.C."/>
            <person name="Grimwood J."/>
            <person name="Schmutz J."/>
            <person name="Taga M."/>
            <person name="White G.J."/>
            <person name="Zhou S."/>
            <person name="Schwartz D.C."/>
            <person name="Freitag M."/>
            <person name="Ma L.J."/>
            <person name="Danchin E.G."/>
            <person name="Henrissat B."/>
            <person name="Coutinho P.M."/>
            <person name="Nelson D.R."/>
            <person name="Straney D."/>
            <person name="Napoli C.A."/>
            <person name="Barker B.M."/>
            <person name="Gribskov M."/>
            <person name="Rep M."/>
            <person name="Kroken S."/>
            <person name="Molnar I."/>
            <person name="Rensing C."/>
            <person name="Kennell J.C."/>
            <person name="Zamora J."/>
            <person name="Farman M.L."/>
            <person name="Selker E.U."/>
            <person name="Salamov A."/>
            <person name="Shapiro H."/>
            <person name="Pangilinan J."/>
            <person name="Lindquist E."/>
            <person name="Lamers C."/>
            <person name="Grigoriev I.V."/>
            <person name="Geiser D.M."/>
            <person name="Covert S.F."/>
            <person name="Temporini E."/>
            <person name="Vanetten H.D."/>
        </authorList>
    </citation>
    <scope>NUCLEOTIDE SEQUENCE [LARGE SCALE GENOMIC DNA]</scope>
    <source>
        <strain evidence="3">ATCC MYA-4622 / CBS 123669 / FGSC 9596 / NRRL 45880 / 77-13-4</strain>
    </source>
</reference>
<dbReference type="GeneID" id="9664238"/>
<dbReference type="Proteomes" id="UP000005206">
    <property type="component" value="Chromosome 3"/>
</dbReference>
<dbReference type="PANTHER" id="PTHR37538">
    <property type="entry name" value="BTB DOMAIN-CONTAINING PROTEIN"/>
    <property type="match status" value="1"/>
</dbReference>